<dbReference type="GO" id="GO:0003700">
    <property type="term" value="F:DNA-binding transcription factor activity"/>
    <property type="evidence" value="ECO:0007669"/>
    <property type="project" value="TreeGrafter"/>
</dbReference>
<evidence type="ECO:0000259" key="4">
    <source>
        <dbReference type="PROSITE" id="PS51077"/>
    </source>
</evidence>
<dbReference type="PROSITE" id="PS51077">
    <property type="entry name" value="HTH_ICLR"/>
    <property type="match status" value="1"/>
</dbReference>
<feature type="domain" description="HTH iclR-type" evidence="4">
    <location>
        <begin position="16"/>
        <end position="78"/>
    </location>
</feature>
<dbReference type="InterPro" id="IPR029016">
    <property type="entry name" value="GAF-like_dom_sf"/>
</dbReference>
<dbReference type="SMART" id="SM00346">
    <property type="entry name" value="HTH_ICLR"/>
    <property type="match status" value="1"/>
</dbReference>
<evidence type="ECO:0000256" key="1">
    <source>
        <dbReference type="ARBA" id="ARBA00023015"/>
    </source>
</evidence>
<dbReference type="RefSeq" id="WP_123164698.1">
    <property type="nucleotide sequence ID" value="NZ_RIAX01000003.1"/>
</dbReference>
<comment type="caution">
    <text evidence="6">The sequence shown here is derived from an EMBL/GenBank/DDBJ whole genome shotgun (WGS) entry which is preliminary data.</text>
</comment>
<dbReference type="SUPFAM" id="SSF46785">
    <property type="entry name" value="Winged helix' DNA-binding domain"/>
    <property type="match status" value="1"/>
</dbReference>
<evidence type="ECO:0000256" key="3">
    <source>
        <dbReference type="ARBA" id="ARBA00023163"/>
    </source>
</evidence>
<dbReference type="Pfam" id="PF01614">
    <property type="entry name" value="IclR_C"/>
    <property type="match status" value="1"/>
</dbReference>
<dbReference type="AlphaFoldDB" id="A0A3M8P917"/>
<dbReference type="PANTHER" id="PTHR30136">
    <property type="entry name" value="HELIX-TURN-HELIX TRANSCRIPTIONAL REGULATOR, ICLR FAMILY"/>
    <property type="match status" value="1"/>
</dbReference>
<keyword evidence="3" id="KW-0804">Transcription</keyword>
<organism evidence="6 7">
    <name type="scientific">Planococcus salinus</name>
    <dbReference type="NCBI Taxonomy" id="1848460"/>
    <lineage>
        <taxon>Bacteria</taxon>
        <taxon>Bacillati</taxon>
        <taxon>Bacillota</taxon>
        <taxon>Bacilli</taxon>
        <taxon>Bacillales</taxon>
        <taxon>Caryophanaceae</taxon>
        <taxon>Planococcus</taxon>
    </lineage>
</organism>
<keyword evidence="2" id="KW-0238">DNA-binding</keyword>
<accession>A0A3M8P917</accession>
<dbReference type="InterPro" id="IPR014757">
    <property type="entry name" value="Tscrpt_reg_IclR_C"/>
</dbReference>
<dbReference type="Proteomes" id="UP000275473">
    <property type="component" value="Unassembled WGS sequence"/>
</dbReference>
<gene>
    <name evidence="6" type="ORF">EEX84_06000</name>
</gene>
<evidence type="ECO:0000256" key="2">
    <source>
        <dbReference type="ARBA" id="ARBA00023125"/>
    </source>
</evidence>
<dbReference type="PANTHER" id="PTHR30136:SF7">
    <property type="entry name" value="HTH-TYPE TRANSCRIPTIONAL REGULATOR KDGR-RELATED"/>
    <property type="match status" value="1"/>
</dbReference>
<dbReference type="Pfam" id="PF09339">
    <property type="entry name" value="HTH_IclR"/>
    <property type="match status" value="1"/>
</dbReference>
<proteinExistence type="predicted"/>
<keyword evidence="7" id="KW-1185">Reference proteome</keyword>
<reference evidence="6 7" key="1">
    <citation type="journal article" date="2018" name="Int. J. Syst. Evol. Microbiol.">
        <title>Planococcus salinus sp. nov., a moderately halophilic bacterium isolated from a saline-alkali soil.</title>
        <authorList>
            <person name="Gan L."/>
        </authorList>
    </citation>
    <scope>NUCLEOTIDE SEQUENCE [LARGE SCALE GENOMIC DNA]</scope>
    <source>
        <strain evidence="6 7">LCB217</strain>
    </source>
</reference>
<protein>
    <submittedName>
        <fullName evidence="6">IclR family transcriptional regulator</fullName>
    </submittedName>
</protein>
<evidence type="ECO:0000313" key="6">
    <source>
        <dbReference type="EMBL" id="RNF40189.1"/>
    </source>
</evidence>
<dbReference type="Gene3D" id="3.30.450.40">
    <property type="match status" value="1"/>
</dbReference>
<dbReference type="InterPro" id="IPR050707">
    <property type="entry name" value="HTH_MetabolicPath_Reg"/>
</dbReference>
<feature type="domain" description="IclR-ED" evidence="5">
    <location>
        <begin position="79"/>
        <end position="262"/>
    </location>
</feature>
<keyword evidence="1" id="KW-0805">Transcription regulation</keyword>
<dbReference type="OrthoDB" id="9791752at2"/>
<evidence type="ECO:0000313" key="7">
    <source>
        <dbReference type="Proteomes" id="UP000275473"/>
    </source>
</evidence>
<dbReference type="InterPro" id="IPR036388">
    <property type="entry name" value="WH-like_DNA-bd_sf"/>
</dbReference>
<dbReference type="PROSITE" id="PS51078">
    <property type="entry name" value="ICLR_ED"/>
    <property type="match status" value="1"/>
</dbReference>
<name>A0A3M8P917_9BACL</name>
<dbReference type="InterPro" id="IPR005471">
    <property type="entry name" value="Tscrpt_reg_IclR_N"/>
</dbReference>
<dbReference type="SUPFAM" id="SSF55781">
    <property type="entry name" value="GAF domain-like"/>
    <property type="match status" value="1"/>
</dbReference>
<evidence type="ECO:0000259" key="5">
    <source>
        <dbReference type="PROSITE" id="PS51078"/>
    </source>
</evidence>
<dbReference type="GO" id="GO:0045892">
    <property type="term" value="P:negative regulation of DNA-templated transcription"/>
    <property type="evidence" value="ECO:0007669"/>
    <property type="project" value="TreeGrafter"/>
</dbReference>
<dbReference type="InterPro" id="IPR036390">
    <property type="entry name" value="WH_DNA-bd_sf"/>
</dbReference>
<dbReference type="GO" id="GO:0003677">
    <property type="term" value="F:DNA binding"/>
    <property type="evidence" value="ECO:0007669"/>
    <property type="project" value="UniProtKB-KW"/>
</dbReference>
<dbReference type="Gene3D" id="1.10.10.10">
    <property type="entry name" value="Winged helix-like DNA-binding domain superfamily/Winged helix DNA-binding domain"/>
    <property type="match status" value="1"/>
</dbReference>
<dbReference type="EMBL" id="RIAX01000003">
    <property type="protein sequence ID" value="RNF40189.1"/>
    <property type="molecule type" value="Genomic_DNA"/>
</dbReference>
<sequence>MVKLMSEDNFQKNYSMSTVHKAIQLMRAFTRDEKKLSLTELHKKTGIGKSSLQRLLSTLVHERFLMKDEETKQYSLGMELFFMGSLVEKNDAFLSAAVPVMKNLSQLTKENVSISVIEQNERRCIYNIPSQHELSALTYIGKTSPLYAGASAKTLLAFQSDEFIGNYLEQVEFKPITDITVNSPEALMKDITEIRQQGYAISHGERIKGAMSVCVPIHNRFMEVTAVLTVTLPSVRADEFDIPNLTQDLLNAAAAIEENINS</sequence>